<evidence type="ECO:0000256" key="10">
    <source>
        <dbReference type="ARBA" id="ARBA00022842"/>
    </source>
</evidence>
<gene>
    <name evidence="19" type="ORF">CROS1456_LOCUS3616</name>
    <name evidence="20" type="ORF">HKI87_03g21610</name>
</gene>
<reference evidence="20 21" key="2">
    <citation type="submission" date="2024-03" db="EMBL/GenBank/DDBJ databases">
        <title>Complete genome sequence of the green alga Chloropicon roscoffensis RCC1871.</title>
        <authorList>
            <person name="Lemieux C."/>
            <person name="Pombert J.-F."/>
            <person name="Otis C."/>
            <person name="Turmel M."/>
        </authorList>
    </citation>
    <scope>NUCLEOTIDE SEQUENCE [LARGE SCALE GENOMIC DNA]</scope>
    <source>
        <strain evidence="20 21">RCC1871</strain>
    </source>
</reference>
<dbReference type="AlphaFoldDB" id="A0A7S3CAE3"/>
<dbReference type="Pfam" id="PF03372">
    <property type="entry name" value="Exo_endo_phos"/>
    <property type="match status" value="1"/>
</dbReference>
<comment type="cofactor">
    <cofactor evidence="1">
        <name>Mg(2+)</name>
        <dbReference type="ChEBI" id="CHEBI:18420"/>
    </cofactor>
</comment>
<name>A0A7S3CAE3_9CHLO</name>
<evidence type="ECO:0000259" key="17">
    <source>
        <dbReference type="Pfam" id="PF03372"/>
    </source>
</evidence>
<keyword evidence="10" id="KW-0460">Magnesium</keyword>
<accession>A0A7S3CAE3</accession>
<dbReference type="GO" id="GO:0046872">
    <property type="term" value="F:metal ion binding"/>
    <property type="evidence" value="ECO:0007669"/>
    <property type="project" value="UniProtKB-KW"/>
</dbReference>
<dbReference type="SUPFAM" id="SSF56219">
    <property type="entry name" value="DNase I-like"/>
    <property type="match status" value="1"/>
</dbReference>
<dbReference type="Pfam" id="PF15801">
    <property type="entry name" value="zf-C6H2"/>
    <property type="match status" value="1"/>
</dbReference>
<dbReference type="GO" id="GO:0000175">
    <property type="term" value="F:3'-5'-RNA exonuclease activity"/>
    <property type="evidence" value="ECO:0007669"/>
    <property type="project" value="TreeGrafter"/>
</dbReference>
<evidence type="ECO:0000313" key="19">
    <source>
        <dbReference type="EMBL" id="CAE0190526.1"/>
    </source>
</evidence>
<keyword evidence="21" id="KW-1185">Reference proteome</keyword>
<feature type="region of interest" description="Disordered" evidence="16">
    <location>
        <begin position="150"/>
        <end position="182"/>
    </location>
</feature>
<dbReference type="InterPro" id="IPR050410">
    <property type="entry name" value="CCR4/nocturin_mRNA_transcr"/>
</dbReference>
<evidence type="ECO:0000256" key="1">
    <source>
        <dbReference type="ARBA" id="ARBA00001946"/>
    </source>
</evidence>
<keyword evidence="7" id="KW-0479">Metal-binding</keyword>
<dbReference type="GO" id="GO:0005634">
    <property type="term" value="C:nucleus"/>
    <property type="evidence" value="ECO:0007669"/>
    <property type="project" value="UniProtKB-SubCell"/>
</dbReference>
<protein>
    <submittedName>
        <fullName evidence="20">Carbon catabolite repressor protein</fullName>
    </submittedName>
</protein>
<dbReference type="CDD" id="cd09097">
    <property type="entry name" value="Deadenylase_CCR4"/>
    <property type="match status" value="1"/>
</dbReference>
<proteinExistence type="inferred from homology"/>
<evidence type="ECO:0000313" key="21">
    <source>
        <dbReference type="Proteomes" id="UP001472866"/>
    </source>
</evidence>
<evidence type="ECO:0000256" key="8">
    <source>
        <dbReference type="ARBA" id="ARBA00022737"/>
    </source>
</evidence>
<dbReference type="InterPro" id="IPR036691">
    <property type="entry name" value="Endo/exonu/phosph_ase_sf"/>
</dbReference>
<keyword evidence="8" id="KW-0677">Repeat</keyword>
<evidence type="ECO:0000256" key="15">
    <source>
        <dbReference type="ARBA" id="ARBA00054840"/>
    </source>
</evidence>
<reference evidence="19" key="1">
    <citation type="submission" date="2021-01" db="EMBL/GenBank/DDBJ databases">
        <authorList>
            <person name="Corre E."/>
            <person name="Pelletier E."/>
            <person name="Niang G."/>
            <person name="Scheremetjew M."/>
            <person name="Finn R."/>
            <person name="Kale V."/>
            <person name="Holt S."/>
            <person name="Cochrane G."/>
            <person name="Meng A."/>
            <person name="Brown T."/>
            <person name="Cohen L."/>
        </authorList>
    </citation>
    <scope>NUCLEOTIDE SEQUENCE</scope>
    <source>
        <strain evidence="19">RCC1871</strain>
    </source>
</reference>
<evidence type="ECO:0000256" key="13">
    <source>
        <dbReference type="ARBA" id="ARBA00023163"/>
    </source>
</evidence>
<evidence type="ECO:0000313" key="20">
    <source>
        <dbReference type="EMBL" id="WZN60627.1"/>
    </source>
</evidence>
<evidence type="ECO:0000256" key="2">
    <source>
        <dbReference type="ARBA" id="ARBA00004123"/>
    </source>
</evidence>
<evidence type="ECO:0000256" key="9">
    <source>
        <dbReference type="ARBA" id="ARBA00022801"/>
    </source>
</evidence>
<dbReference type="InterPro" id="IPR005135">
    <property type="entry name" value="Endo/exonuclease/phosphatase"/>
</dbReference>
<feature type="domain" description="C6H2-type" evidence="18">
    <location>
        <begin position="110"/>
        <end position="146"/>
    </location>
</feature>
<evidence type="ECO:0000256" key="12">
    <source>
        <dbReference type="ARBA" id="ARBA00023015"/>
    </source>
</evidence>
<keyword evidence="11" id="KW-0694">RNA-binding</keyword>
<dbReference type="FunFam" id="3.60.10.10:FF:000016">
    <property type="entry name" value="Carbon catabolite repressor protein 4 1"/>
    <property type="match status" value="1"/>
</dbReference>
<evidence type="ECO:0000256" key="14">
    <source>
        <dbReference type="ARBA" id="ARBA00023242"/>
    </source>
</evidence>
<feature type="domain" description="Endonuclease/exonuclease/phosphatase" evidence="17">
    <location>
        <begin position="262"/>
        <end position="600"/>
    </location>
</feature>
<keyword evidence="14" id="KW-0539">Nucleus</keyword>
<keyword evidence="13" id="KW-0804">Transcription</keyword>
<evidence type="ECO:0000256" key="6">
    <source>
        <dbReference type="ARBA" id="ARBA00022722"/>
    </source>
</evidence>
<evidence type="ECO:0000256" key="7">
    <source>
        <dbReference type="ARBA" id="ARBA00022723"/>
    </source>
</evidence>
<comment type="subcellular location">
    <subcellularLocation>
        <location evidence="3">Cytoplasm</location>
    </subcellularLocation>
    <subcellularLocation>
        <location evidence="2">Nucleus</location>
    </subcellularLocation>
</comment>
<dbReference type="GO" id="GO:0005737">
    <property type="term" value="C:cytoplasm"/>
    <property type="evidence" value="ECO:0007669"/>
    <property type="project" value="UniProtKB-SubCell"/>
</dbReference>
<comment type="function">
    <text evidence="15">Acts as a catalytic component of the CCR4-NOT core complex, which in the nucleus seems to be a general transcription factor, and in the cytoplasm the major mRNA deadenylase involved in mRNA turnover.</text>
</comment>
<evidence type="ECO:0000256" key="11">
    <source>
        <dbReference type="ARBA" id="ARBA00022884"/>
    </source>
</evidence>
<organism evidence="19">
    <name type="scientific">Chloropicon roscoffensis</name>
    <dbReference type="NCBI Taxonomy" id="1461544"/>
    <lineage>
        <taxon>Eukaryota</taxon>
        <taxon>Viridiplantae</taxon>
        <taxon>Chlorophyta</taxon>
        <taxon>Chloropicophyceae</taxon>
        <taxon>Chloropicales</taxon>
        <taxon>Chloropicaceae</taxon>
        <taxon>Chloropicon</taxon>
    </lineage>
</organism>
<comment type="similarity">
    <text evidence="4">Belongs to the CCR4/nocturin family.</text>
</comment>
<evidence type="ECO:0000256" key="16">
    <source>
        <dbReference type="SAM" id="MobiDB-lite"/>
    </source>
</evidence>
<evidence type="ECO:0000256" key="5">
    <source>
        <dbReference type="ARBA" id="ARBA00022490"/>
    </source>
</evidence>
<dbReference type="EMBL" id="HBHZ01004671">
    <property type="protein sequence ID" value="CAE0190526.1"/>
    <property type="molecule type" value="Transcribed_RNA"/>
</dbReference>
<keyword evidence="6" id="KW-0540">Nuclease</keyword>
<dbReference type="PANTHER" id="PTHR12121:SF34">
    <property type="entry name" value="PROTEIN ANGEL"/>
    <property type="match status" value="1"/>
</dbReference>
<evidence type="ECO:0000259" key="18">
    <source>
        <dbReference type="Pfam" id="PF15801"/>
    </source>
</evidence>
<dbReference type="InterPro" id="IPR031615">
    <property type="entry name" value="Zfn-C6H2"/>
</dbReference>
<keyword evidence="5" id="KW-0963">Cytoplasm</keyword>
<keyword evidence="12" id="KW-0805">Transcription regulation</keyword>
<evidence type="ECO:0000256" key="3">
    <source>
        <dbReference type="ARBA" id="ARBA00004496"/>
    </source>
</evidence>
<dbReference type="Proteomes" id="UP001472866">
    <property type="component" value="Chromosome 03"/>
</dbReference>
<evidence type="ECO:0000256" key="4">
    <source>
        <dbReference type="ARBA" id="ARBA00010774"/>
    </source>
</evidence>
<dbReference type="Gene3D" id="3.60.10.10">
    <property type="entry name" value="Endonuclease/exonuclease/phosphatase"/>
    <property type="match status" value="1"/>
</dbReference>
<dbReference type="PANTHER" id="PTHR12121">
    <property type="entry name" value="CARBON CATABOLITE REPRESSOR PROTEIN 4"/>
    <property type="match status" value="1"/>
</dbReference>
<sequence>MSVWVDRATLEAGDTPIIGISLTPKVTLRADDPNVNTPTSLSRNGHGNLASAGLSANGLTNYKKISADTFREAGDGVELKPGEVALRSRWYRCLGGRTGAFCSRHPDLEATVQCLGCVKLNVPISRSYFCSTQCFAQSWPEHKKLLKQYEEENNGKSSGRKRSESSFGGDSTNTVHIRGPGGESWVEVSRTRTYTPGVDDIGHVLKYECVPVSKEHPHGMTAASTLETEPVAPKPKPPTRSMVPLALDGIKGSVATGKFTLLTYNVLSDIYANPDMYTNCPRWALKWSYRRMNLVNEIVSYRPDIFCLQEVQSDHYENFFKPEMSKYGYDSVYKKKTSEVYAGGNMVIDGCGTFYRRDRFSIIKKYDVEFNKAALSLSEALNANSQKKAALNRLLKDNVALIVVLEALEPPDPAAAAAGKRQLLCVANTHIHANSELKDVKLWQVHTLLKGLEKIAASANIPMLVAGDFNSIPGSAAHSLLAQGRVPIDHPELSVDPLGILRPPSKLCHQLPLMSAYAALAQQGPALQTPSAKKQKKCMDEETCEPRFTNYTVDFNGAIDYMFYTGDSLVTSAVLELPDESDILRRNISALPNAEWSSDHIALMAEFRFFKY</sequence>
<keyword evidence="9" id="KW-0378">Hydrolase</keyword>
<dbReference type="GO" id="GO:0003723">
    <property type="term" value="F:RNA binding"/>
    <property type="evidence" value="ECO:0007669"/>
    <property type="project" value="UniProtKB-KW"/>
</dbReference>
<dbReference type="EMBL" id="CP151503">
    <property type="protein sequence ID" value="WZN60627.1"/>
    <property type="molecule type" value="Genomic_DNA"/>
</dbReference>